<dbReference type="AlphaFoldDB" id="I2H7H9"/>
<dbReference type="GO" id="GO:0042729">
    <property type="term" value="C:DASH complex"/>
    <property type="evidence" value="ECO:0007669"/>
    <property type="project" value="EnsemblFungi"/>
</dbReference>
<dbReference type="OrthoDB" id="4040439at2759"/>
<dbReference type="GO" id="GO:1990758">
    <property type="term" value="P:mitotic sister chromatid biorientation"/>
    <property type="evidence" value="ECO:0007669"/>
    <property type="project" value="EnsemblFungi"/>
</dbReference>
<gene>
    <name evidence="2" type="primary">TBLA0H00380</name>
    <name evidence="2" type="ORF">TBLA_0H00380</name>
</gene>
<dbReference type="EMBL" id="HE806323">
    <property type="protein sequence ID" value="CCH62331.1"/>
    <property type="molecule type" value="Genomic_DNA"/>
</dbReference>
<dbReference type="Proteomes" id="UP000002866">
    <property type="component" value="Chromosome 8"/>
</dbReference>
<dbReference type="GO" id="GO:1990976">
    <property type="term" value="P:protein transport along microtubule to mitotic spindle pole body"/>
    <property type="evidence" value="ECO:0007669"/>
    <property type="project" value="EnsemblFungi"/>
</dbReference>
<sequence>MNPTKERQYQHLAQQLETLQNNLKITNGELVKLNNSVNKNMIDQIGKINYAWFFGSKECFEERFSNRNDPIN</sequence>
<organism evidence="2 3">
    <name type="scientific">Henningerozyma blattae (strain ATCC 34711 / CBS 6284 / DSM 70876 / NBRC 10599 / NRRL Y-10934 / UCD 77-7)</name>
    <name type="common">Yeast</name>
    <name type="synonym">Tetrapisispora blattae</name>
    <dbReference type="NCBI Taxonomy" id="1071380"/>
    <lineage>
        <taxon>Eukaryota</taxon>
        <taxon>Fungi</taxon>
        <taxon>Dikarya</taxon>
        <taxon>Ascomycota</taxon>
        <taxon>Saccharomycotina</taxon>
        <taxon>Saccharomycetes</taxon>
        <taxon>Saccharomycetales</taxon>
        <taxon>Saccharomycetaceae</taxon>
        <taxon>Henningerozyma</taxon>
    </lineage>
</organism>
<dbReference type="GO" id="GO:0031116">
    <property type="term" value="P:positive regulation of microtubule polymerization"/>
    <property type="evidence" value="ECO:0007669"/>
    <property type="project" value="EnsemblFungi"/>
</dbReference>
<dbReference type="FunCoup" id="I2H7H9">
    <property type="interactions" value="46"/>
</dbReference>
<dbReference type="STRING" id="1071380.I2H7H9"/>
<dbReference type="GO" id="GO:0051987">
    <property type="term" value="P:positive regulation of attachment of spindle microtubules to kinetochore"/>
    <property type="evidence" value="ECO:0007669"/>
    <property type="project" value="EnsemblFungi"/>
</dbReference>
<proteinExistence type="predicted"/>
<evidence type="ECO:0000313" key="2">
    <source>
        <dbReference type="EMBL" id="CCH62331.1"/>
    </source>
</evidence>
<keyword evidence="3" id="KW-1185">Reference proteome</keyword>
<dbReference type="HOGENOM" id="CLU_193155_0_0_1"/>
<dbReference type="RefSeq" id="XP_004181850.1">
    <property type="nucleotide sequence ID" value="XM_004181802.1"/>
</dbReference>
<keyword evidence="1" id="KW-0175">Coiled coil</keyword>
<accession>I2H7H9</accession>
<evidence type="ECO:0008006" key="4">
    <source>
        <dbReference type="Google" id="ProtNLM"/>
    </source>
</evidence>
<protein>
    <recommendedName>
        <fullName evidence="4">DASH complex subunit DAD4</fullName>
    </recommendedName>
</protein>
<dbReference type="InterPro" id="IPR013183">
    <property type="entry name" value="Hsk3-like"/>
</dbReference>
<dbReference type="OMA" id="QCNKNIV"/>
<name>I2H7H9_HENB6</name>
<evidence type="ECO:0000313" key="3">
    <source>
        <dbReference type="Proteomes" id="UP000002866"/>
    </source>
</evidence>
<dbReference type="GO" id="GO:0051010">
    <property type="term" value="F:microtubule plus-end binding"/>
    <property type="evidence" value="ECO:0007669"/>
    <property type="project" value="EnsemblFungi"/>
</dbReference>
<dbReference type="GeneID" id="14497488"/>
<evidence type="ECO:0000256" key="1">
    <source>
        <dbReference type="SAM" id="Coils"/>
    </source>
</evidence>
<dbReference type="InParanoid" id="I2H7H9"/>
<dbReference type="Pfam" id="PF08227">
    <property type="entry name" value="DASH_Hsk3"/>
    <property type="match status" value="1"/>
</dbReference>
<reference evidence="2 3" key="1">
    <citation type="journal article" date="2011" name="Proc. Natl. Acad. Sci. U.S.A.">
        <title>Evolutionary erosion of yeast sex chromosomes by mating-type switching accidents.</title>
        <authorList>
            <person name="Gordon J.L."/>
            <person name="Armisen D."/>
            <person name="Proux-Wera E."/>
            <person name="Oheigeartaigh S.S."/>
            <person name="Byrne K.P."/>
            <person name="Wolfe K.H."/>
        </authorList>
    </citation>
    <scope>NUCLEOTIDE SEQUENCE [LARGE SCALE GENOMIC DNA]</scope>
    <source>
        <strain evidence="3">ATCC 34711 / CBS 6284 / DSM 70876 / NBRC 10599 / NRRL Y-10934 / UCD 77-7</strain>
    </source>
</reference>
<feature type="coiled-coil region" evidence="1">
    <location>
        <begin position="2"/>
        <end position="36"/>
    </location>
</feature>
<dbReference type="KEGG" id="tbl:TBLA_0H00380"/>